<name>A0A1B8YLG1_9GAMM</name>
<comment type="caution">
    <text evidence="1">The sequence shown here is derived from an EMBL/GenBank/DDBJ whole genome shotgun (WGS) entry which is preliminary data.</text>
</comment>
<dbReference type="EMBL" id="LOIC01000020">
    <property type="protein sequence ID" value="OCA55929.1"/>
    <property type="molecule type" value="Genomic_DNA"/>
</dbReference>
<dbReference type="RefSeq" id="WP_065389468.1">
    <property type="nucleotide sequence ID" value="NZ_CAWMQN010000020.1"/>
</dbReference>
<sequence length="93" mass="10631">MIKSFKHKGLEEFFKTGTTAGIQPKHAVKLQIQLTALNMAKKPDDMNAPGWKLHPLKGADLKGHWAISINGNWRLTFRFEGENVILVNYQDYH</sequence>
<dbReference type="Gene3D" id="3.30.2310.20">
    <property type="entry name" value="RelE-like"/>
    <property type="match status" value="1"/>
</dbReference>
<dbReference type="InterPro" id="IPR007711">
    <property type="entry name" value="HigB-1"/>
</dbReference>
<dbReference type="PANTHER" id="PTHR40266">
    <property type="entry name" value="TOXIN HIGB-1"/>
    <property type="match status" value="1"/>
</dbReference>
<gene>
    <name evidence="1" type="ORF">Phpb_01040</name>
</gene>
<protein>
    <submittedName>
        <fullName evidence="1">Plasmid maintenance system killer protein</fullName>
    </submittedName>
</protein>
<proteinExistence type="predicted"/>
<dbReference type="Pfam" id="PF05015">
    <property type="entry name" value="HigB-like_toxin"/>
    <property type="match status" value="1"/>
</dbReference>
<dbReference type="SUPFAM" id="SSF143011">
    <property type="entry name" value="RelE-like"/>
    <property type="match status" value="1"/>
</dbReference>
<reference evidence="2" key="1">
    <citation type="submission" date="2015-11" db="EMBL/GenBank/DDBJ databases">
        <authorList>
            <person name="Tobias N.J."/>
            <person name="Mishra B."/>
            <person name="Gupta D.K."/>
            <person name="Thines M."/>
            <person name="Stinear T.P."/>
            <person name="Bode H.B."/>
        </authorList>
    </citation>
    <scope>NUCLEOTIDE SEQUENCE [LARGE SCALE GENOMIC DNA]</scope>
    <source>
        <strain evidence="2">PB45.5</strain>
    </source>
</reference>
<accession>A0A1B8YLG1</accession>
<dbReference type="Proteomes" id="UP000092665">
    <property type="component" value="Unassembled WGS sequence"/>
</dbReference>
<dbReference type="PANTHER" id="PTHR40266:SF2">
    <property type="entry name" value="TOXIN HIGB-1"/>
    <property type="match status" value="1"/>
</dbReference>
<evidence type="ECO:0000313" key="1">
    <source>
        <dbReference type="EMBL" id="OCA55929.1"/>
    </source>
</evidence>
<dbReference type="PATRIC" id="fig|29488.15.peg.1140"/>
<dbReference type="InterPro" id="IPR035093">
    <property type="entry name" value="RelE/ParE_toxin_dom_sf"/>
</dbReference>
<organism evidence="1 2">
    <name type="scientific">Photorhabdus namnaonensis</name>
    <dbReference type="NCBI Taxonomy" id="1851568"/>
    <lineage>
        <taxon>Bacteria</taxon>
        <taxon>Pseudomonadati</taxon>
        <taxon>Pseudomonadota</taxon>
        <taxon>Gammaproteobacteria</taxon>
        <taxon>Enterobacterales</taxon>
        <taxon>Morganellaceae</taxon>
        <taxon>Photorhabdus</taxon>
    </lineage>
</organism>
<keyword evidence="2" id="KW-1185">Reference proteome</keyword>
<evidence type="ECO:0000313" key="2">
    <source>
        <dbReference type="Proteomes" id="UP000092665"/>
    </source>
</evidence>
<dbReference type="AlphaFoldDB" id="A0A1B8YLG1"/>